<dbReference type="STRING" id="675511.GCA_000341735_01577"/>
<dbReference type="GO" id="GO:0071111">
    <property type="term" value="F:cyclic-guanylate-specific phosphodiesterase activity"/>
    <property type="evidence" value="ECO:0007669"/>
    <property type="project" value="UniProtKB-EC"/>
</dbReference>
<dbReference type="SMART" id="SM00448">
    <property type="entry name" value="REC"/>
    <property type="match status" value="1"/>
</dbReference>
<dbReference type="KEGG" id="mbur:EQU24_07220"/>
<dbReference type="EMBL" id="CP035467">
    <property type="protein sequence ID" value="QCW84748.1"/>
    <property type="molecule type" value="Genomic_DNA"/>
</dbReference>
<evidence type="ECO:0000256" key="2">
    <source>
        <dbReference type="ARBA" id="ARBA00012282"/>
    </source>
</evidence>
<dbReference type="PROSITE" id="PS50113">
    <property type="entry name" value="PAC"/>
    <property type="match status" value="1"/>
</dbReference>
<dbReference type="Pfam" id="PF00563">
    <property type="entry name" value="EAL"/>
    <property type="match status" value="1"/>
</dbReference>
<dbReference type="InterPro" id="IPR000700">
    <property type="entry name" value="PAS-assoc_C"/>
</dbReference>
<evidence type="ECO:0000259" key="10">
    <source>
        <dbReference type="PROSITE" id="PS50887"/>
    </source>
</evidence>
<evidence type="ECO:0000313" key="11">
    <source>
        <dbReference type="EMBL" id="QCW84748.1"/>
    </source>
</evidence>
<dbReference type="CDD" id="cd01949">
    <property type="entry name" value="GGDEF"/>
    <property type="match status" value="1"/>
</dbReference>
<dbReference type="InterPro" id="IPR001610">
    <property type="entry name" value="PAC"/>
</dbReference>
<dbReference type="FunFam" id="3.20.20.450:FF:000001">
    <property type="entry name" value="Cyclic di-GMP phosphodiesterase yahA"/>
    <property type="match status" value="1"/>
</dbReference>
<evidence type="ECO:0000256" key="3">
    <source>
        <dbReference type="ARBA" id="ARBA00022636"/>
    </source>
</evidence>
<dbReference type="PROSITE" id="PS50112">
    <property type="entry name" value="PAS"/>
    <property type="match status" value="1"/>
</dbReference>
<evidence type="ECO:0000259" key="6">
    <source>
        <dbReference type="PROSITE" id="PS50110"/>
    </source>
</evidence>
<dbReference type="NCBIfam" id="TIGR00229">
    <property type="entry name" value="sensory_box"/>
    <property type="match status" value="1"/>
</dbReference>
<dbReference type="InterPro" id="IPR035919">
    <property type="entry name" value="EAL_sf"/>
</dbReference>
<reference evidence="12" key="1">
    <citation type="journal article" date="2019" name="J. Bacteriol.">
        <title>A Mutagenic Screen Identifies a TonB-Dependent Receptor Required for the Lanthanide Metal Switch in the Type I Methanotroph 'Methylotuvimicrobium buryatense' 5GB1C.</title>
        <authorList>
            <person name="Groom J.D."/>
            <person name="Ford S.M."/>
            <person name="Pesesky M.W."/>
            <person name="Lidstrom M.E."/>
        </authorList>
    </citation>
    <scope>NUCLEOTIDE SEQUENCE [LARGE SCALE GENOMIC DNA]</scope>
    <source>
        <strain evidence="12">5GB1C</strain>
    </source>
</reference>
<evidence type="ECO:0000259" key="9">
    <source>
        <dbReference type="PROSITE" id="PS50883"/>
    </source>
</evidence>
<dbReference type="Pfam" id="PF00072">
    <property type="entry name" value="Response_reg"/>
    <property type="match status" value="1"/>
</dbReference>
<proteinExistence type="predicted"/>
<feature type="domain" description="PAC" evidence="8">
    <location>
        <begin position="210"/>
        <end position="262"/>
    </location>
</feature>
<dbReference type="CDD" id="cd00130">
    <property type="entry name" value="PAS"/>
    <property type="match status" value="1"/>
</dbReference>
<dbReference type="NCBIfam" id="TIGR00254">
    <property type="entry name" value="GGDEF"/>
    <property type="match status" value="1"/>
</dbReference>
<dbReference type="Gene3D" id="3.30.70.270">
    <property type="match status" value="1"/>
</dbReference>
<gene>
    <name evidence="11" type="ORF">EQU24_07220</name>
</gene>
<dbReference type="GO" id="GO:0071732">
    <property type="term" value="P:cellular response to nitric oxide"/>
    <property type="evidence" value="ECO:0007669"/>
    <property type="project" value="UniProtKB-ARBA"/>
</dbReference>
<sequence length="697" mass="78698">MERNEVLRILIVEDVPVDAELMVLQLKDDGLIFDWQRVQNEEDFLQALDTRPDLILTDWCLPQFSGLKVLELLHNRDNDIPVVVVSGSIGEEIAIDALQKGAFDYVLKDRPARLGAAIRHALEEKELRDERKRYLEKLRLADQVFESTGEGIIVTDIDANIVAVNPAFEQITGYTKIEVLGKNPSILKSNHQDRSFFFELWNTLLGTGHWRGEVWNRRKNGEVYPEWLTISAVKNSEGTTTHFVGVFNDISSVKEAQAQLDFLAHHDALTRLPNRTLFRDRLGHALIHAQRENKNLAVLFLDLDRFKTINDTLGHPVGDDLLKQAADRMQQAIRADDTLARLGGDEFVLLLEDDSTAHHAVIVAHKLLQIFNRPMFIEDHTLTVTASIGIALFPQDGKDVDTLLKHADLAMYQAKQQGRNTYQFFSSGLTTGAFERLIMENALRGAVARNELLLYYQPQINLIDRTLAGVEALVRWQHAELGIVSPGQFIPLAEDMGIIAEIGEWVLNEAVRQMAEWQAEDLEVPRVSVNLSMQQIDREDLAGQVSAALERMSIPAKHLELEVTESMIMRQPDQAMRILDNLRQQGILLSIDDFGTGYSSLAYLKNLPLDRLKIDQSFVQDIGRDEHGEAIVRVIIALARNLGLEAVAEGVESEEQAQFLEREGCNIAQGYLFARPMPADELIRQSDRYRCSGEKAN</sequence>
<dbReference type="SMART" id="SM00086">
    <property type="entry name" value="PAC"/>
    <property type="match status" value="1"/>
</dbReference>
<comment type="cofactor">
    <cofactor evidence="1">
        <name>Mg(2+)</name>
        <dbReference type="ChEBI" id="CHEBI:18420"/>
    </cofactor>
</comment>
<dbReference type="InterPro" id="IPR011006">
    <property type="entry name" value="CheY-like_superfamily"/>
</dbReference>
<dbReference type="SMART" id="SM00052">
    <property type="entry name" value="EAL"/>
    <property type="match status" value="1"/>
</dbReference>
<dbReference type="Gene3D" id="3.20.20.450">
    <property type="entry name" value="EAL domain"/>
    <property type="match status" value="1"/>
</dbReference>
<evidence type="ECO:0000256" key="1">
    <source>
        <dbReference type="ARBA" id="ARBA00001946"/>
    </source>
</evidence>
<dbReference type="CDD" id="cd00156">
    <property type="entry name" value="REC"/>
    <property type="match status" value="1"/>
</dbReference>
<dbReference type="InterPro" id="IPR043128">
    <property type="entry name" value="Rev_trsase/Diguanyl_cyclase"/>
</dbReference>
<keyword evidence="12" id="KW-1185">Reference proteome</keyword>
<name>A0A4P9UT75_METBY</name>
<dbReference type="PANTHER" id="PTHR44757:SF2">
    <property type="entry name" value="BIOFILM ARCHITECTURE MAINTENANCE PROTEIN MBAA"/>
    <property type="match status" value="1"/>
</dbReference>
<accession>A0A4P9UT75</accession>
<dbReference type="SMART" id="SM00091">
    <property type="entry name" value="PAS"/>
    <property type="match status" value="1"/>
</dbReference>
<dbReference type="PANTHER" id="PTHR44757">
    <property type="entry name" value="DIGUANYLATE CYCLASE DGCP"/>
    <property type="match status" value="1"/>
</dbReference>
<feature type="domain" description="PAS" evidence="7">
    <location>
        <begin position="137"/>
        <end position="183"/>
    </location>
</feature>
<dbReference type="InterPro" id="IPR000014">
    <property type="entry name" value="PAS"/>
</dbReference>
<dbReference type="GO" id="GO:0000160">
    <property type="term" value="P:phosphorelay signal transduction system"/>
    <property type="evidence" value="ECO:0007669"/>
    <property type="project" value="InterPro"/>
</dbReference>
<feature type="domain" description="EAL" evidence="9">
    <location>
        <begin position="436"/>
        <end position="690"/>
    </location>
</feature>
<dbReference type="SUPFAM" id="SSF52172">
    <property type="entry name" value="CheY-like"/>
    <property type="match status" value="1"/>
</dbReference>
<organism evidence="11 12">
    <name type="scientific">Methylotuvimicrobium buryatense</name>
    <name type="common">Methylomicrobium buryatense</name>
    <dbReference type="NCBI Taxonomy" id="95641"/>
    <lineage>
        <taxon>Bacteria</taxon>
        <taxon>Pseudomonadati</taxon>
        <taxon>Pseudomonadota</taxon>
        <taxon>Gammaproteobacteria</taxon>
        <taxon>Methylococcales</taxon>
        <taxon>Methylococcaceae</taxon>
        <taxon>Methylotuvimicrobium</taxon>
    </lineage>
</organism>
<dbReference type="InterPro" id="IPR035965">
    <property type="entry name" value="PAS-like_dom_sf"/>
</dbReference>
<evidence type="ECO:0000256" key="4">
    <source>
        <dbReference type="ARBA" id="ARBA00051114"/>
    </source>
</evidence>
<comment type="catalytic activity">
    <reaction evidence="4">
        <text>3',3'-c-di-GMP + H2O = 5'-phosphoguanylyl(3'-&gt;5')guanosine + H(+)</text>
        <dbReference type="Rhea" id="RHEA:24902"/>
        <dbReference type="ChEBI" id="CHEBI:15377"/>
        <dbReference type="ChEBI" id="CHEBI:15378"/>
        <dbReference type="ChEBI" id="CHEBI:58754"/>
        <dbReference type="ChEBI" id="CHEBI:58805"/>
        <dbReference type="EC" id="3.1.4.52"/>
    </reaction>
    <physiologicalReaction direction="left-to-right" evidence="4">
        <dbReference type="Rhea" id="RHEA:24903"/>
    </physiologicalReaction>
</comment>
<dbReference type="SUPFAM" id="SSF55785">
    <property type="entry name" value="PYP-like sensor domain (PAS domain)"/>
    <property type="match status" value="1"/>
</dbReference>
<dbReference type="SUPFAM" id="SSF55073">
    <property type="entry name" value="Nucleotide cyclase"/>
    <property type="match status" value="1"/>
</dbReference>
<dbReference type="InterPro" id="IPR052155">
    <property type="entry name" value="Biofilm_reg_signaling"/>
</dbReference>
<dbReference type="InterPro" id="IPR001789">
    <property type="entry name" value="Sig_transdc_resp-reg_receiver"/>
</dbReference>
<dbReference type="InterPro" id="IPR000160">
    <property type="entry name" value="GGDEF_dom"/>
</dbReference>
<dbReference type="InterPro" id="IPR029787">
    <property type="entry name" value="Nucleotide_cyclase"/>
</dbReference>
<evidence type="ECO:0000259" key="8">
    <source>
        <dbReference type="PROSITE" id="PS50113"/>
    </source>
</evidence>
<dbReference type="FunFam" id="3.30.70.270:FF:000001">
    <property type="entry name" value="Diguanylate cyclase domain protein"/>
    <property type="match status" value="1"/>
</dbReference>
<dbReference type="SUPFAM" id="SSF141868">
    <property type="entry name" value="EAL domain-like"/>
    <property type="match status" value="1"/>
</dbReference>
<dbReference type="Gene3D" id="3.30.450.20">
    <property type="entry name" value="PAS domain"/>
    <property type="match status" value="1"/>
</dbReference>
<dbReference type="PROSITE" id="PS50883">
    <property type="entry name" value="EAL"/>
    <property type="match status" value="1"/>
</dbReference>
<evidence type="ECO:0000313" key="12">
    <source>
        <dbReference type="Proteomes" id="UP000305881"/>
    </source>
</evidence>
<dbReference type="Proteomes" id="UP000305881">
    <property type="component" value="Chromosome"/>
</dbReference>
<dbReference type="PROSITE" id="PS50887">
    <property type="entry name" value="GGDEF"/>
    <property type="match status" value="1"/>
</dbReference>
<dbReference type="CDD" id="cd01948">
    <property type="entry name" value="EAL"/>
    <property type="match status" value="1"/>
</dbReference>
<dbReference type="Gene3D" id="3.40.50.2300">
    <property type="match status" value="1"/>
</dbReference>
<protein>
    <recommendedName>
        <fullName evidence="2">cyclic-guanylate-specific phosphodiesterase</fullName>
        <ecNumber evidence="2">3.1.4.52</ecNumber>
    </recommendedName>
</protein>
<dbReference type="OrthoDB" id="1316910at2"/>
<feature type="domain" description="Response regulatory" evidence="6">
    <location>
        <begin position="8"/>
        <end position="123"/>
    </location>
</feature>
<keyword evidence="5" id="KW-0597">Phosphoprotein</keyword>
<evidence type="ECO:0000256" key="5">
    <source>
        <dbReference type="PROSITE-ProRule" id="PRU00169"/>
    </source>
</evidence>
<dbReference type="EC" id="3.1.4.52" evidence="2"/>
<dbReference type="Pfam" id="PF00990">
    <property type="entry name" value="GGDEF"/>
    <property type="match status" value="1"/>
</dbReference>
<dbReference type="PROSITE" id="PS50110">
    <property type="entry name" value="RESPONSE_REGULATORY"/>
    <property type="match status" value="1"/>
</dbReference>
<feature type="domain" description="GGDEF" evidence="10">
    <location>
        <begin position="294"/>
        <end position="427"/>
    </location>
</feature>
<feature type="modified residue" description="4-aspartylphosphate" evidence="5">
    <location>
        <position position="58"/>
    </location>
</feature>
<dbReference type="SMART" id="SM00267">
    <property type="entry name" value="GGDEF"/>
    <property type="match status" value="1"/>
</dbReference>
<dbReference type="AlphaFoldDB" id="A0A4P9UT75"/>
<dbReference type="Pfam" id="PF13426">
    <property type="entry name" value="PAS_9"/>
    <property type="match status" value="1"/>
</dbReference>
<evidence type="ECO:0000259" key="7">
    <source>
        <dbReference type="PROSITE" id="PS50112"/>
    </source>
</evidence>
<dbReference type="InterPro" id="IPR001633">
    <property type="entry name" value="EAL_dom"/>
</dbReference>
<keyword evidence="3" id="KW-0973">c-di-GMP</keyword>